<feature type="transmembrane region" description="Helical" evidence="5">
    <location>
        <begin position="122"/>
        <end position="143"/>
    </location>
</feature>
<dbReference type="Pfam" id="PF00001">
    <property type="entry name" value="7tm_1"/>
    <property type="match status" value="1"/>
</dbReference>
<name>A0A8J4WK00_9TREM</name>
<evidence type="ECO:0000256" key="5">
    <source>
        <dbReference type="SAM" id="Phobius"/>
    </source>
</evidence>
<feature type="transmembrane region" description="Helical" evidence="5">
    <location>
        <begin position="398"/>
        <end position="418"/>
    </location>
</feature>
<dbReference type="InterPro" id="IPR017452">
    <property type="entry name" value="GPCR_Rhodpsn_7TM"/>
</dbReference>
<evidence type="ECO:0000259" key="6">
    <source>
        <dbReference type="PROSITE" id="PS50262"/>
    </source>
</evidence>
<keyword evidence="2 5" id="KW-0812">Transmembrane</keyword>
<dbReference type="PRINTS" id="PR00237">
    <property type="entry name" value="GPCRRHODOPSN"/>
</dbReference>
<proteinExistence type="predicted"/>
<evidence type="ECO:0000256" key="3">
    <source>
        <dbReference type="ARBA" id="ARBA00022989"/>
    </source>
</evidence>
<evidence type="ECO:0000313" key="8">
    <source>
        <dbReference type="Proteomes" id="UP000748531"/>
    </source>
</evidence>
<accession>A0A8J4WK00</accession>
<comment type="subcellular location">
    <subcellularLocation>
        <location evidence="1">Membrane</location>
    </subcellularLocation>
</comment>
<feature type="transmembrane region" description="Helical" evidence="5">
    <location>
        <begin position="359"/>
        <end position="383"/>
    </location>
</feature>
<dbReference type="OrthoDB" id="10011262at2759"/>
<dbReference type="InterPro" id="IPR000276">
    <property type="entry name" value="GPCR_Rhodpsn"/>
</dbReference>
<evidence type="ECO:0000256" key="1">
    <source>
        <dbReference type="ARBA" id="ARBA00004370"/>
    </source>
</evidence>
<protein>
    <submittedName>
        <fullName evidence="7">7 transmembrane receptor</fullName>
    </submittedName>
</protein>
<gene>
    <name evidence="7" type="ORF">PHET_00294</name>
</gene>
<keyword evidence="8" id="KW-1185">Reference proteome</keyword>
<dbReference type="EMBL" id="LUCH01000075">
    <property type="protein sequence ID" value="KAF5406178.1"/>
    <property type="molecule type" value="Genomic_DNA"/>
</dbReference>
<evidence type="ECO:0000256" key="2">
    <source>
        <dbReference type="ARBA" id="ARBA00022692"/>
    </source>
</evidence>
<dbReference type="PROSITE" id="PS50262">
    <property type="entry name" value="G_PROTEIN_RECEP_F1_2"/>
    <property type="match status" value="1"/>
</dbReference>
<evidence type="ECO:0000256" key="4">
    <source>
        <dbReference type="ARBA" id="ARBA00023136"/>
    </source>
</evidence>
<dbReference type="SUPFAM" id="SSF81321">
    <property type="entry name" value="Family A G protein-coupled receptor-like"/>
    <property type="match status" value="1"/>
</dbReference>
<dbReference type="Proteomes" id="UP000748531">
    <property type="component" value="Unassembled WGS sequence"/>
</dbReference>
<feature type="transmembrane region" description="Helical" evidence="5">
    <location>
        <begin position="27"/>
        <end position="47"/>
    </location>
</feature>
<dbReference type="Gene3D" id="1.20.1070.10">
    <property type="entry name" value="Rhodopsin 7-helix transmembrane proteins"/>
    <property type="match status" value="1"/>
</dbReference>
<dbReference type="PANTHER" id="PTHR46641:SF8">
    <property type="entry name" value="G-PROTEIN COUPLED RECEPTORS FAMILY 1 PROFILE DOMAIN-CONTAINING PROTEIN"/>
    <property type="match status" value="1"/>
</dbReference>
<keyword evidence="7" id="KW-0675">Receptor</keyword>
<feature type="domain" description="G-protein coupled receptors family 1 profile" evidence="6">
    <location>
        <begin position="39"/>
        <end position="415"/>
    </location>
</feature>
<dbReference type="PANTHER" id="PTHR46641">
    <property type="entry name" value="FMRFAMIDE RECEPTOR-RELATED"/>
    <property type="match status" value="1"/>
</dbReference>
<keyword evidence="4 5" id="KW-0472">Membrane</keyword>
<feature type="transmembrane region" description="Helical" evidence="5">
    <location>
        <begin position="164"/>
        <end position="184"/>
    </location>
</feature>
<feature type="transmembrane region" description="Helical" evidence="5">
    <location>
        <begin position="59"/>
        <end position="79"/>
    </location>
</feature>
<evidence type="ECO:0000313" key="7">
    <source>
        <dbReference type="EMBL" id="KAF5406178.1"/>
    </source>
</evidence>
<dbReference type="InterPro" id="IPR052954">
    <property type="entry name" value="GPCR-Ligand_Int"/>
</dbReference>
<organism evidence="7 8">
    <name type="scientific">Paragonimus heterotremus</name>
    <dbReference type="NCBI Taxonomy" id="100268"/>
    <lineage>
        <taxon>Eukaryota</taxon>
        <taxon>Metazoa</taxon>
        <taxon>Spiralia</taxon>
        <taxon>Lophotrochozoa</taxon>
        <taxon>Platyhelminthes</taxon>
        <taxon>Trematoda</taxon>
        <taxon>Digenea</taxon>
        <taxon>Plagiorchiida</taxon>
        <taxon>Troglotremata</taxon>
        <taxon>Troglotrematidae</taxon>
        <taxon>Paragonimus</taxon>
    </lineage>
</organism>
<dbReference type="GO" id="GO:0016020">
    <property type="term" value="C:membrane"/>
    <property type="evidence" value="ECO:0007669"/>
    <property type="project" value="UniProtKB-SubCell"/>
</dbReference>
<comment type="caution">
    <text evidence="7">The sequence shown here is derived from an EMBL/GenBank/DDBJ whole genome shotgun (WGS) entry which is preliminary data.</text>
</comment>
<dbReference type="AlphaFoldDB" id="A0A8J4WK00"/>
<reference evidence="7" key="1">
    <citation type="submission" date="2019-05" db="EMBL/GenBank/DDBJ databases">
        <title>Annotation for the trematode Paragonimus heterotremus.</title>
        <authorList>
            <person name="Choi Y.-J."/>
        </authorList>
    </citation>
    <scope>NUCLEOTIDE SEQUENCE</scope>
    <source>
        <strain evidence="7">LC</strain>
    </source>
</reference>
<sequence>MFSNISTEEYWTEDAKSLYCLEFLNNYIAPIVVVFGIVGNILSIIVLRNRRMRSPVSVYLLSLAVFDSLLLFSAGGLFLEPILLSGPCAHNSSLCVNSTPITYPWNQTSWFTSVYKMAIAHLFYPLGLTAQMATIWITVCLTAERFVAGCYPLHAGVLSSIPRARIAIVCCVIFSVIYNCPRWFELSYFVLEKDCHEVSSAHCIWHSMLRVIYYTWGYILFMFLLPVLALTVMNIKLIQALRRSDIFRSEYRAPCHCSNTYRGSHCQQLTTMSWNVTKSTPIVKPTWRVRLCCRTQDSTTQTHDHHLPVASSVNPSRPLHAGDRWSFEHIALHSLPTRTLPRVGPSGQYIRPDKNVTRMVIVVVGVFIACQLPAMVFNIYFGIVSTPEPEGGWCTLSAIRNFLVVVNSSINFVVYCCMGAKFRRSFVHVITPCLEKRSESSVVSNRTNRVYDVNCEGSDWETRLQTPIRGYINIG</sequence>
<dbReference type="GO" id="GO:0004930">
    <property type="term" value="F:G protein-coupled receptor activity"/>
    <property type="evidence" value="ECO:0007669"/>
    <property type="project" value="InterPro"/>
</dbReference>
<dbReference type="CDD" id="cd14978">
    <property type="entry name" value="7tmA_FMRFamide_R-like"/>
    <property type="match status" value="1"/>
</dbReference>
<feature type="transmembrane region" description="Helical" evidence="5">
    <location>
        <begin position="216"/>
        <end position="238"/>
    </location>
</feature>
<keyword evidence="3 5" id="KW-1133">Transmembrane helix</keyword>